<reference evidence="3" key="1">
    <citation type="journal article" date="2013" name="Nature">
        <title>Pan genome of the phytoplankton Emiliania underpins its global distribution.</title>
        <authorList>
            <person name="Read B.A."/>
            <person name="Kegel J."/>
            <person name="Klute M.J."/>
            <person name="Kuo A."/>
            <person name="Lefebvre S.C."/>
            <person name="Maumus F."/>
            <person name="Mayer C."/>
            <person name="Miller J."/>
            <person name="Monier A."/>
            <person name="Salamov A."/>
            <person name="Young J."/>
            <person name="Aguilar M."/>
            <person name="Claverie J.M."/>
            <person name="Frickenhaus S."/>
            <person name="Gonzalez K."/>
            <person name="Herman E.K."/>
            <person name="Lin Y.C."/>
            <person name="Napier J."/>
            <person name="Ogata H."/>
            <person name="Sarno A.F."/>
            <person name="Shmutz J."/>
            <person name="Schroeder D."/>
            <person name="de Vargas C."/>
            <person name="Verret F."/>
            <person name="von Dassow P."/>
            <person name="Valentin K."/>
            <person name="Van de Peer Y."/>
            <person name="Wheeler G."/>
            <person name="Dacks J.B."/>
            <person name="Delwiche C.F."/>
            <person name="Dyhrman S.T."/>
            <person name="Glockner G."/>
            <person name="John U."/>
            <person name="Richards T."/>
            <person name="Worden A.Z."/>
            <person name="Zhang X."/>
            <person name="Grigoriev I.V."/>
            <person name="Allen A.E."/>
            <person name="Bidle K."/>
            <person name="Borodovsky M."/>
            <person name="Bowler C."/>
            <person name="Brownlee C."/>
            <person name="Cock J.M."/>
            <person name="Elias M."/>
            <person name="Gladyshev V.N."/>
            <person name="Groth M."/>
            <person name="Guda C."/>
            <person name="Hadaegh A."/>
            <person name="Iglesias-Rodriguez M.D."/>
            <person name="Jenkins J."/>
            <person name="Jones B.M."/>
            <person name="Lawson T."/>
            <person name="Leese F."/>
            <person name="Lindquist E."/>
            <person name="Lobanov A."/>
            <person name="Lomsadze A."/>
            <person name="Malik S.B."/>
            <person name="Marsh M.E."/>
            <person name="Mackinder L."/>
            <person name="Mock T."/>
            <person name="Mueller-Roeber B."/>
            <person name="Pagarete A."/>
            <person name="Parker M."/>
            <person name="Probert I."/>
            <person name="Quesneville H."/>
            <person name="Raines C."/>
            <person name="Rensing S.A."/>
            <person name="Riano-Pachon D.M."/>
            <person name="Richier S."/>
            <person name="Rokitta S."/>
            <person name="Shiraiwa Y."/>
            <person name="Soanes D.M."/>
            <person name="van der Giezen M."/>
            <person name="Wahlund T.M."/>
            <person name="Williams B."/>
            <person name="Wilson W."/>
            <person name="Wolfe G."/>
            <person name="Wurch L.L."/>
        </authorList>
    </citation>
    <scope>NUCLEOTIDE SEQUENCE</scope>
</reference>
<dbReference type="Proteomes" id="UP000013827">
    <property type="component" value="Unassembled WGS sequence"/>
</dbReference>
<evidence type="ECO:0000313" key="2">
    <source>
        <dbReference type="EnsemblProtists" id="EOD32176"/>
    </source>
</evidence>
<keyword evidence="3" id="KW-1185">Reference proteome</keyword>
<dbReference type="HOGENOM" id="CLU_1153506_0_0_1"/>
<feature type="signal peptide" evidence="1">
    <location>
        <begin position="1"/>
        <end position="20"/>
    </location>
</feature>
<proteinExistence type="predicted"/>
<evidence type="ECO:0000313" key="3">
    <source>
        <dbReference type="Proteomes" id="UP000013827"/>
    </source>
</evidence>
<dbReference type="KEGG" id="ehx:EMIHUDRAFT_99141"/>
<protein>
    <submittedName>
        <fullName evidence="2">Uncharacterized protein</fullName>
    </submittedName>
</protein>
<evidence type="ECO:0000256" key="1">
    <source>
        <dbReference type="SAM" id="SignalP"/>
    </source>
</evidence>
<dbReference type="GeneID" id="17277448"/>
<organism evidence="2 3">
    <name type="scientific">Emiliania huxleyi (strain CCMP1516)</name>
    <dbReference type="NCBI Taxonomy" id="280463"/>
    <lineage>
        <taxon>Eukaryota</taxon>
        <taxon>Haptista</taxon>
        <taxon>Haptophyta</taxon>
        <taxon>Prymnesiophyceae</taxon>
        <taxon>Isochrysidales</taxon>
        <taxon>Noelaerhabdaceae</taxon>
        <taxon>Emiliania</taxon>
    </lineage>
</organism>
<name>A0A0D3K8U1_EMIH1</name>
<sequence length="241" mass="26010">MPSRLRLLSLLVLPAGNTAAAAYCTSSAFPPAQQHRRLRPQKHGLRHPAAEANAFDVWWAERRARNTVAGKPRAVWAQAAAYESKSAEGRARLRAARVAAAAAEAAAAEAAAAEAASPAATANALPLDSSFRWTASMLSGEANCAWSPPLSSSVGVVLTEFVQSDYARAVFNTRRVGGSDYGQIHGMFDSVRLVGTRLELKPRQACENVEGLFDRLAKYLRARIPQIKDVVEIIRDGENHH</sequence>
<accession>A0A0D3K8U1</accession>
<dbReference type="PaxDb" id="2903-EOD32176"/>
<dbReference type="EnsemblProtists" id="EOD32176">
    <property type="protein sequence ID" value="EOD32176"/>
    <property type="gene ID" value="EMIHUDRAFT_99141"/>
</dbReference>
<reference evidence="2" key="2">
    <citation type="submission" date="2024-10" db="UniProtKB">
        <authorList>
            <consortium name="EnsemblProtists"/>
        </authorList>
    </citation>
    <scope>IDENTIFICATION</scope>
</reference>
<dbReference type="AlphaFoldDB" id="A0A0D3K8U1"/>
<dbReference type="RefSeq" id="XP_005784605.1">
    <property type="nucleotide sequence ID" value="XM_005784548.1"/>
</dbReference>
<keyword evidence="1" id="KW-0732">Signal</keyword>
<feature type="chain" id="PRO_5044221453" evidence="1">
    <location>
        <begin position="21"/>
        <end position="241"/>
    </location>
</feature>